<feature type="transmembrane region" description="Helical" evidence="1">
    <location>
        <begin position="182"/>
        <end position="201"/>
    </location>
</feature>
<evidence type="ECO:0000313" key="3">
    <source>
        <dbReference type="Proteomes" id="UP000606974"/>
    </source>
</evidence>
<dbReference type="InterPro" id="IPR036396">
    <property type="entry name" value="Cyt_P450_sf"/>
</dbReference>
<protein>
    <recommendedName>
        <fullName evidence="4">Cytochrome P450</fullName>
    </recommendedName>
</protein>
<dbReference type="GO" id="GO:0005506">
    <property type="term" value="F:iron ion binding"/>
    <property type="evidence" value="ECO:0007669"/>
    <property type="project" value="InterPro"/>
</dbReference>
<organism evidence="2 3">
    <name type="scientific">Endocarpon pusillum</name>
    <dbReference type="NCBI Taxonomy" id="364733"/>
    <lineage>
        <taxon>Eukaryota</taxon>
        <taxon>Fungi</taxon>
        <taxon>Dikarya</taxon>
        <taxon>Ascomycota</taxon>
        <taxon>Pezizomycotina</taxon>
        <taxon>Eurotiomycetes</taxon>
        <taxon>Chaetothyriomycetidae</taxon>
        <taxon>Verrucariales</taxon>
        <taxon>Verrucariaceae</taxon>
        <taxon>Endocarpon</taxon>
    </lineage>
</organism>
<evidence type="ECO:0000313" key="2">
    <source>
        <dbReference type="EMBL" id="KAF7504899.1"/>
    </source>
</evidence>
<dbReference type="InterPro" id="IPR001128">
    <property type="entry name" value="Cyt_P450"/>
</dbReference>
<name>A0A8H7ABE2_9EURO</name>
<keyword evidence="1" id="KW-1133">Transmembrane helix</keyword>
<comment type="caution">
    <text evidence="2">The sequence shown here is derived from an EMBL/GenBank/DDBJ whole genome shotgun (WGS) entry which is preliminary data.</text>
</comment>
<dbReference type="EMBL" id="JAACFV010000124">
    <property type="protein sequence ID" value="KAF7504899.1"/>
    <property type="molecule type" value="Genomic_DNA"/>
</dbReference>
<proteinExistence type="predicted"/>
<evidence type="ECO:0000256" key="1">
    <source>
        <dbReference type="SAM" id="Phobius"/>
    </source>
</evidence>
<sequence length="208" mass="23503">MGPDFYAENGNELYDLLHGMEADIGNMLNFILPDWVPHPAALRLKEKKDRVGAIFSERLKERETHPEDWVEANEHISYTLNDHATAHLKDFYAAHHTLLMFAAHTSTVASISWTILELIKSPARFNSLRQDLLQDSNRQSSPHLQAFLKETGRCYSGISMLRLARQTIDVPTTDITIPMPPLYLYLLISLTMTLTFILTPINGSPSAG</sequence>
<dbReference type="Gene3D" id="1.10.630.10">
    <property type="entry name" value="Cytochrome P450"/>
    <property type="match status" value="1"/>
</dbReference>
<keyword evidence="1" id="KW-0472">Membrane</keyword>
<accession>A0A8H7ABE2</accession>
<reference evidence="2" key="1">
    <citation type="submission" date="2020-02" db="EMBL/GenBank/DDBJ databases">
        <authorList>
            <person name="Palmer J.M."/>
        </authorList>
    </citation>
    <scope>NUCLEOTIDE SEQUENCE</scope>
    <source>
        <strain evidence="2">EPUS1.4</strain>
        <tissue evidence="2">Thallus</tissue>
    </source>
</reference>
<gene>
    <name evidence="2" type="ORF">GJ744_001620</name>
</gene>
<dbReference type="AlphaFoldDB" id="A0A8H7ABE2"/>
<dbReference type="OrthoDB" id="1055148at2759"/>
<dbReference type="Proteomes" id="UP000606974">
    <property type="component" value="Unassembled WGS sequence"/>
</dbReference>
<evidence type="ECO:0008006" key="4">
    <source>
        <dbReference type="Google" id="ProtNLM"/>
    </source>
</evidence>
<dbReference type="GO" id="GO:0004497">
    <property type="term" value="F:monooxygenase activity"/>
    <property type="evidence" value="ECO:0007669"/>
    <property type="project" value="InterPro"/>
</dbReference>
<dbReference type="GO" id="GO:0016705">
    <property type="term" value="F:oxidoreductase activity, acting on paired donors, with incorporation or reduction of molecular oxygen"/>
    <property type="evidence" value="ECO:0007669"/>
    <property type="project" value="InterPro"/>
</dbReference>
<feature type="transmembrane region" description="Helical" evidence="1">
    <location>
        <begin position="98"/>
        <end position="119"/>
    </location>
</feature>
<dbReference type="SUPFAM" id="SSF48264">
    <property type="entry name" value="Cytochrome P450"/>
    <property type="match status" value="1"/>
</dbReference>
<keyword evidence="1" id="KW-0812">Transmembrane</keyword>
<dbReference type="Pfam" id="PF00067">
    <property type="entry name" value="p450"/>
    <property type="match status" value="1"/>
</dbReference>
<keyword evidence="3" id="KW-1185">Reference proteome</keyword>
<dbReference type="GO" id="GO:0020037">
    <property type="term" value="F:heme binding"/>
    <property type="evidence" value="ECO:0007669"/>
    <property type="project" value="InterPro"/>
</dbReference>